<evidence type="ECO:0000313" key="8">
    <source>
        <dbReference type="Proteomes" id="UP000001208"/>
    </source>
</evidence>
<dbReference type="RefSeq" id="WP_012499252.1">
    <property type="nucleotide sequence ID" value="NC_011026.1"/>
</dbReference>
<feature type="transmembrane region" description="Helical" evidence="6">
    <location>
        <begin position="6"/>
        <end position="25"/>
    </location>
</feature>
<dbReference type="GO" id="GO:0022857">
    <property type="term" value="F:transmembrane transporter activity"/>
    <property type="evidence" value="ECO:0007669"/>
    <property type="project" value="InterPro"/>
</dbReference>
<gene>
    <name evidence="7" type="ordered locus">Ctha_0699</name>
</gene>
<evidence type="ECO:0000256" key="1">
    <source>
        <dbReference type="ARBA" id="ARBA00004651"/>
    </source>
</evidence>
<dbReference type="OrthoDB" id="9792579at2"/>
<dbReference type="AlphaFoldDB" id="B3QVW1"/>
<feature type="transmembrane region" description="Helical" evidence="6">
    <location>
        <begin position="132"/>
        <end position="156"/>
    </location>
</feature>
<evidence type="ECO:0000256" key="6">
    <source>
        <dbReference type="SAM" id="Phobius"/>
    </source>
</evidence>
<evidence type="ECO:0000256" key="4">
    <source>
        <dbReference type="ARBA" id="ARBA00022989"/>
    </source>
</evidence>
<evidence type="ECO:0000256" key="2">
    <source>
        <dbReference type="ARBA" id="ARBA00022475"/>
    </source>
</evidence>
<dbReference type="eggNOG" id="COG1079">
    <property type="taxonomic scope" value="Bacteria"/>
</dbReference>
<dbReference type="PANTHER" id="PTHR43370">
    <property type="entry name" value="SUGAR ABC TRANSPORTER INTEGRAL MEMBRANE PROTEIN-RELATED"/>
    <property type="match status" value="1"/>
</dbReference>
<dbReference type="PANTHER" id="PTHR43370:SF1">
    <property type="entry name" value="GUANOSINE ABC TRANSPORTER PERMEASE PROTEIN NUPQ"/>
    <property type="match status" value="1"/>
</dbReference>
<evidence type="ECO:0000256" key="5">
    <source>
        <dbReference type="ARBA" id="ARBA00023136"/>
    </source>
</evidence>
<dbReference type="STRING" id="517418.Ctha_0699"/>
<dbReference type="GO" id="GO:0005886">
    <property type="term" value="C:plasma membrane"/>
    <property type="evidence" value="ECO:0007669"/>
    <property type="project" value="UniProtKB-SubCell"/>
</dbReference>
<dbReference type="HOGENOM" id="CLU_040769_1_0_10"/>
<evidence type="ECO:0000313" key="7">
    <source>
        <dbReference type="EMBL" id="ACF13168.1"/>
    </source>
</evidence>
<comment type="subcellular location">
    <subcellularLocation>
        <location evidence="1">Cell membrane</location>
        <topology evidence="1">Multi-pass membrane protein</topology>
    </subcellularLocation>
</comment>
<dbReference type="Pfam" id="PF02653">
    <property type="entry name" value="BPD_transp_2"/>
    <property type="match status" value="1"/>
</dbReference>
<organism evidence="7 8">
    <name type="scientific">Chloroherpeton thalassium (strain ATCC 35110 / GB-78)</name>
    <dbReference type="NCBI Taxonomy" id="517418"/>
    <lineage>
        <taxon>Bacteria</taxon>
        <taxon>Pseudomonadati</taxon>
        <taxon>Chlorobiota</taxon>
        <taxon>Chlorobiia</taxon>
        <taxon>Chlorobiales</taxon>
        <taxon>Chloroherpetonaceae</taxon>
        <taxon>Chloroherpeton</taxon>
    </lineage>
</organism>
<evidence type="ECO:0000256" key="3">
    <source>
        <dbReference type="ARBA" id="ARBA00022692"/>
    </source>
</evidence>
<sequence length="288" mass="30605">MLAEAIGFLFQVFRIGVPYLLTSLGATYSERGGVINLALDGLILVGAFGATVGQFYTESAFLGIFLAVLLGLLISLLHAYMTITLKANQIVSGVAINILVAGLTQFFLKVIFNSSSNSERIAGIDAPNVLLNPIFIFAIVAVPLSHYIFFYTPYGLRLRATGENAKAVDSLGISVSLMRYSGVLISGVLAALAGAFLAFEQHSFTDGMSAGRGYISLAAMIIGKWQPLGAAAAGLMFAATESMELRLQSEAIPSQLIQALPYLITIVVLIGFIGKSVPPREDGIPYEK</sequence>
<dbReference type="InterPro" id="IPR001851">
    <property type="entry name" value="ABC_transp_permease"/>
</dbReference>
<feature type="transmembrane region" description="Helical" evidence="6">
    <location>
        <begin position="62"/>
        <end position="83"/>
    </location>
</feature>
<keyword evidence="4 6" id="KW-1133">Transmembrane helix</keyword>
<dbReference type="Proteomes" id="UP000001208">
    <property type="component" value="Chromosome"/>
</dbReference>
<keyword evidence="5 6" id="KW-0472">Membrane</keyword>
<protein>
    <submittedName>
        <fullName evidence="7">Inner-membrane translocator</fullName>
    </submittedName>
</protein>
<feature type="transmembrane region" description="Helical" evidence="6">
    <location>
        <begin position="259"/>
        <end position="277"/>
    </location>
</feature>
<name>B3QVW1_CHLT3</name>
<reference evidence="7 8" key="1">
    <citation type="submission" date="2008-06" db="EMBL/GenBank/DDBJ databases">
        <title>Complete sequence of Chloroherpeton thalassium ATCC 35110.</title>
        <authorList>
            <consortium name="US DOE Joint Genome Institute"/>
            <person name="Lucas S."/>
            <person name="Copeland A."/>
            <person name="Lapidus A."/>
            <person name="Glavina del Rio T."/>
            <person name="Dalin E."/>
            <person name="Tice H."/>
            <person name="Bruce D."/>
            <person name="Goodwin L."/>
            <person name="Pitluck S."/>
            <person name="Schmutz J."/>
            <person name="Larimer F."/>
            <person name="Land M."/>
            <person name="Hauser L."/>
            <person name="Kyrpides N."/>
            <person name="Mikhailova N."/>
            <person name="Liu Z."/>
            <person name="Li T."/>
            <person name="Zhao F."/>
            <person name="Overmann J."/>
            <person name="Bryant D.A."/>
            <person name="Richardson P."/>
        </authorList>
    </citation>
    <scope>NUCLEOTIDE SEQUENCE [LARGE SCALE GENOMIC DNA]</scope>
    <source>
        <strain evidence="8">ATCC 35110 / GB-78</strain>
    </source>
</reference>
<accession>B3QVW1</accession>
<keyword evidence="3 6" id="KW-0812">Transmembrane</keyword>
<keyword evidence="8" id="KW-1185">Reference proteome</keyword>
<dbReference type="KEGG" id="cts:Ctha_0699"/>
<feature type="transmembrane region" description="Helical" evidence="6">
    <location>
        <begin position="177"/>
        <end position="199"/>
    </location>
</feature>
<dbReference type="EMBL" id="CP001100">
    <property type="protein sequence ID" value="ACF13168.1"/>
    <property type="molecule type" value="Genomic_DNA"/>
</dbReference>
<feature type="transmembrane region" description="Helical" evidence="6">
    <location>
        <begin position="90"/>
        <end position="112"/>
    </location>
</feature>
<keyword evidence="2" id="KW-1003">Cell membrane</keyword>
<feature type="transmembrane region" description="Helical" evidence="6">
    <location>
        <begin position="37"/>
        <end position="56"/>
    </location>
</feature>
<proteinExistence type="predicted"/>
<feature type="transmembrane region" description="Helical" evidence="6">
    <location>
        <begin position="214"/>
        <end position="238"/>
    </location>
</feature>
<dbReference type="CDD" id="cd06580">
    <property type="entry name" value="TM_PBP1_transp_TpRbsC_like"/>
    <property type="match status" value="1"/>
</dbReference>